<dbReference type="EMBL" id="CABFNQ020000718">
    <property type="protein sequence ID" value="CAH0026183.1"/>
    <property type="molecule type" value="Genomic_DNA"/>
</dbReference>
<dbReference type="PANTHER" id="PTHR48022:SF51">
    <property type="entry name" value="ALPHA-GLUCOSIDE TRANSPORTER, PUTATIVE (AFU_ORTHOLOGUE AFUA_6G11920)-RELATED"/>
    <property type="match status" value="1"/>
</dbReference>
<dbReference type="Gene3D" id="1.20.1250.20">
    <property type="entry name" value="MFS general substrate transporter like domains"/>
    <property type="match status" value="1"/>
</dbReference>
<dbReference type="OrthoDB" id="6612291at2759"/>
<dbReference type="InterPro" id="IPR020846">
    <property type="entry name" value="MFS_dom"/>
</dbReference>
<feature type="transmembrane region" description="Helical" evidence="6">
    <location>
        <begin position="336"/>
        <end position="355"/>
    </location>
</feature>
<keyword evidence="5 6" id="KW-0472">Membrane</keyword>
<evidence type="ECO:0000256" key="5">
    <source>
        <dbReference type="ARBA" id="ARBA00023136"/>
    </source>
</evidence>
<name>A0A9N9YJJ0_9HYPO</name>
<dbReference type="Pfam" id="PF00083">
    <property type="entry name" value="Sugar_tr"/>
    <property type="match status" value="2"/>
</dbReference>
<accession>A0A9N9YJJ0</accession>
<feature type="transmembrane region" description="Helical" evidence="6">
    <location>
        <begin position="428"/>
        <end position="454"/>
    </location>
</feature>
<comment type="similarity">
    <text evidence="2">Belongs to the major facilitator superfamily. Sugar transporter (TC 2.A.1.1) family.</text>
</comment>
<evidence type="ECO:0000256" key="2">
    <source>
        <dbReference type="ARBA" id="ARBA00010992"/>
    </source>
</evidence>
<dbReference type="PROSITE" id="PS50850">
    <property type="entry name" value="MFS"/>
    <property type="match status" value="1"/>
</dbReference>
<keyword evidence="3 6" id="KW-0812">Transmembrane</keyword>
<evidence type="ECO:0000256" key="6">
    <source>
        <dbReference type="SAM" id="Phobius"/>
    </source>
</evidence>
<keyword evidence="9" id="KW-1185">Reference proteome</keyword>
<dbReference type="SUPFAM" id="SSF103473">
    <property type="entry name" value="MFS general substrate transporter"/>
    <property type="match status" value="1"/>
</dbReference>
<dbReference type="PANTHER" id="PTHR48022">
    <property type="entry name" value="PLASTIDIC GLUCOSE TRANSPORTER 4"/>
    <property type="match status" value="1"/>
</dbReference>
<gene>
    <name evidence="8" type="ORF">CRHIZ90672A_00013949</name>
</gene>
<feature type="transmembrane region" description="Helical" evidence="6">
    <location>
        <begin position="375"/>
        <end position="393"/>
    </location>
</feature>
<evidence type="ECO:0000313" key="8">
    <source>
        <dbReference type="EMBL" id="CAH0026183.1"/>
    </source>
</evidence>
<evidence type="ECO:0000256" key="3">
    <source>
        <dbReference type="ARBA" id="ARBA00022692"/>
    </source>
</evidence>
<proteinExistence type="inferred from homology"/>
<feature type="transmembrane region" description="Helical" evidence="6">
    <location>
        <begin position="500"/>
        <end position="519"/>
    </location>
</feature>
<dbReference type="Proteomes" id="UP000696573">
    <property type="component" value="Unassembled WGS sequence"/>
</dbReference>
<protein>
    <recommendedName>
        <fullName evidence="7">Major facilitator superfamily (MFS) profile domain-containing protein</fullName>
    </recommendedName>
</protein>
<dbReference type="AlphaFoldDB" id="A0A9N9YJJ0"/>
<comment type="subcellular location">
    <subcellularLocation>
        <location evidence="1">Membrane</location>
        <topology evidence="1">Multi-pass membrane protein</topology>
    </subcellularLocation>
</comment>
<dbReference type="InterPro" id="IPR036259">
    <property type="entry name" value="MFS_trans_sf"/>
</dbReference>
<feature type="transmembrane region" description="Helical" evidence="6">
    <location>
        <begin position="130"/>
        <end position="148"/>
    </location>
</feature>
<feature type="transmembrane region" description="Helical" evidence="6">
    <location>
        <begin position="100"/>
        <end position="123"/>
    </location>
</feature>
<dbReference type="GO" id="GO:0005351">
    <property type="term" value="F:carbohydrate:proton symporter activity"/>
    <property type="evidence" value="ECO:0007669"/>
    <property type="project" value="TreeGrafter"/>
</dbReference>
<evidence type="ECO:0000256" key="1">
    <source>
        <dbReference type="ARBA" id="ARBA00004141"/>
    </source>
</evidence>
<feature type="domain" description="Major facilitator superfamily (MFS) profile" evidence="7">
    <location>
        <begin position="58"/>
        <end position="523"/>
    </location>
</feature>
<keyword evidence="4 6" id="KW-1133">Transmembrane helix</keyword>
<feature type="transmembrane region" description="Helical" evidence="6">
    <location>
        <begin position="55"/>
        <end position="80"/>
    </location>
</feature>
<feature type="transmembrane region" description="Helical" evidence="6">
    <location>
        <begin position="466"/>
        <end position="488"/>
    </location>
</feature>
<evidence type="ECO:0000259" key="7">
    <source>
        <dbReference type="PROSITE" id="PS50850"/>
    </source>
</evidence>
<comment type="caution">
    <text evidence="8">The sequence shown here is derived from an EMBL/GenBank/DDBJ whole genome shotgun (WGS) entry which is preliminary data.</text>
</comment>
<evidence type="ECO:0000313" key="9">
    <source>
        <dbReference type="Proteomes" id="UP000696573"/>
    </source>
</evidence>
<evidence type="ECO:0000256" key="4">
    <source>
        <dbReference type="ARBA" id="ARBA00022989"/>
    </source>
</evidence>
<dbReference type="InterPro" id="IPR005828">
    <property type="entry name" value="MFS_sugar_transport-like"/>
</dbReference>
<feature type="transmembrane region" description="Helical" evidence="6">
    <location>
        <begin position="402"/>
        <end position="422"/>
    </location>
</feature>
<dbReference type="GO" id="GO:0016020">
    <property type="term" value="C:membrane"/>
    <property type="evidence" value="ECO:0007669"/>
    <property type="project" value="UniProtKB-SubCell"/>
</dbReference>
<sequence>MADIKKLDVQHVEPVDEHGKPAILAASSLAARFEHRQHSLSKLEAIKENKLPLAWCMYMFFICVAWGFDGLAGGVVVSIAEFRKDYGKPYGGDYVVDANWQLGFQAGTLFAMVFGGWMAGLFIDRVGRQPVIGAAFIISIGGVFLQVFSKNIGQFLGGKVLTGIDADILKPLGVFTTAAPPYGSEMAPLAIRGSISAGMNFAIVLGQLIGYGVMRQASFYGDSRAYKVLFATQWGFAAVGIAILPFFPEYVATLFIVSLSIMQVLTKECLRSPYWLVANGKPEKARKNLEKLHDADYDFDGHMAEITDSLTLQRQQNDSQGGMLDCFKKDAWKRTLVATSMFFIQNCCGSAWVIGYMSYYFQLAGMETSKSFDTTVGLCGMMVVGNICSWWFIDWFGRRSTALYGCIALCITLFLIGILSVIKASGAVWGQVVFMAVWSFVYQATVGAVAWPIATEAATSRLRGPTQALATMVNGLSSSIWSMSLPYAINPDQGNLGGKIAFIFGSTLAISAVFIFFMIPETKGRTYIEIDELWARGIPPRKFKETELVTVPVEELKSVE</sequence>
<dbReference type="InterPro" id="IPR050360">
    <property type="entry name" value="MFS_Sugar_Transporters"/>
</dbReference>
<organism evidence="8 9">
    <name type="scientific">Clonostachys rhizophaga</name>
    <dbReference type="NCBI Taxonomy" id="160324"/>
    <lineage>
        <taxon>Eukaryota</taxon>
        <taxon>Fungi</taxon>
        <taxon>Dikarya</taxon>
        <taxon>Ascomycota</taxon>
        <taxon>Pezizomycotina</taxon>
        <taxon>Sordariomycetes</taxon>
        <taxon>Hypocreomycetidae</taxon>
        <taxon>Hypocreales</taxon>
        <taxon>Bionectriaceae</taxon>
        <taxon>Clonostachys</taxon>
    </lineage>
</organism>
<reference evidence="8" key="1">
    <citation type="submission" date="2021-10" db="EMBL/GenBank/DDBJ databases">
        <authorList>
            <person name="Piombo E."/>
        </authorList>
    </citation>
    <scope>NUCLEOTIDE SEQUENCE</scope>
</reference>